<dbReference type="Proteomes" id="UP000501705">
    <property type="component" value="Chromosome"/>
</dbReference>
<proteinExistence type="predicted"/>
<protein>
    <submittedName>
        <fullName evidence="1">Uncharacterized protein</fullName>
    </submittedName>
</protein>
<accession>A0A6G9XKQ7</accession>
<reference evidence="1 2" key="1">
    <citation type="journal article" date="2019" name="ACS Chem. Biol.">
        <title>Identification and Mobilization of a Cryptic Antibiotic Biosynthesis Gene Locus from a Human-Pathogenic Nocardia Isolate.</title>
        <authorList>
            <person name="Herisse M."/>
            <person name="Ishida K."/>
            <person name="Porter J.L."/>
            <person name="Howden B."/>
            <person name="Hertweck C."/>
            <person name="Stinear T.P."/>
            <person name="Pidot S.J."/>
        </authorList>
    </citation>
    <scope>NUCLEOTIDE SEQUENCE [LARGE SCALE GENOMIC DNA]</scope>
    <source>
        <strain evidence="1 2">AUSMDU00024985</strain>
    </source>
</reference>
<evidence type="ECO:0000313" key="1">
    <source>
        <dbReference type="EMBL" id="QIS01497.1"/>
    </source>
</evidence>
<gene>
    <name evidence="1" type="ORF">F5X71_03450</name>
</gene>
<dbReference type="EMBL" id="CP046171">
    <property type="protein sequence ID" value="QIS01497.1"/>
    <property type="molecule type" value="Genomic_DNA"/>
</dbReference>
<name>A0A6G9XKQ7_NOCBR</name>
<dbReference type="RefSeq" id="WP_167460639.1">
    <property type="nucleotide sequence ID" value="NZ_CP046171.1"/>
</dbReference>
<organism evidence="1 2">
    <name type="scientific">Nocardia brasiliensis</name>
    <dbReference type="NCBI Taxonomy" id="37326"/>
    <lineage>
        <taxon>Bacteria</taxon>
        <taxon>Bacillati</taxon>
        <taxon>Actinomycetota</taxon>
        <taxon>Actinomycetes</taxon>
        <taxon>Mycobacteriales</taxon>
        <taxon>Nocardiaceae</taxon>
        <taxon>Nocardia</taxon>
    </lineage>
</organism>
<sequence length="45" mass="5110">MSNVRQRRITTGMTGVRRHGLWIFVLANMTGENQAAEDFSKEGWG</sequence>
<evidence type="ECO:0000313" key="2">
    <source>
        <dbReference type="Proteomes" id="UP000501705"/>
    </source>
</evidence>
<dbReference type="AlphaFoldDB" id="A0A6G9XKQ7"/>